<dbReference type="AlphaFoldDB" id="A0A1I3PYX9"/>
<dbReference type="RefSeq" id="WP_092372628.1">
    <property type="nucleotide sequence ID" value="NZ_FORX01000002.1"/>
</dbReference>
<keyword evidence="2" id="KW-1185">Reference proteome</keyword>
<protein>
    <submittedName>
        <fullName evidence="1">Uncharacterized protein</fullName>
    </submittedName>
</protein>
<evidence type="ECO:0000313" key="1">
    <source>
        <dbReference type="EMBL" id="SFJ26562.1"/>
    </source>
</evidence>
<dbReference type="STRING" id="52560.SAMN04488082_102153"/>
<organism evidence="1 2">
    <name type="scientific">Desulfomicrobium apsheronum</name>
    <dbReference type="NCBI Taxonomy" id="52560"/>
    <lineage>
        <taxon>Bacteria</taxon>
        <taxon>Pseudomonadati</taxon>
        <taxon>Thermodesulfobacteriota</taxon>
        <taxon>Desulfovibrionia</taxon>
        <taxon>Desulfovibrionales</taxon>
        <taxon>Desulfomicrobiaceae</taxon>
        <taxon>Desulfomicrobium</taxon>
    </lineage>
</organism>
<sequence>MAYRTYLVRVQTTFHFRYTIPRYTLGNDVPLVIKMTLKEHDRKRATRLSMYLVVQLDNFITLSGGYDMDQQERKRVLFRYLEEQINEWKLLHAVGPRLSPAQVEEKIQQAKTSYNECLNDLRTANLIPSLDKVRDI</sequence>
<proteinExistence type="predicted"/>
<gene>
    <name evidence="1" type="ORF">SAMN04488082_102153</name>
</gene>
<accession>A0A1I3PYX9</accession>
<dbReference type="Proteomes" id="UP000198635">
    <property type="component" value="Unassembled WGS sequence"/>
</dbReference>
<dbReference type="EMBL" id="FORX01000002">
    <property type="protein sequence ID" value="SFJ26562.1"/>
    <property type="molecule type" value="Genomic_DNA"/>
</dbReference>
<evidence type="ECO:0000313" key="2">
    <source>
        <dbReference type="Proteomes" id="UP000198635"/>
    </source>
</evidence>
<name>A0A1I3PYX9_9BACT</name>
<reference evidence="2" key="1">
    <citation type="submission" date="2016-10" db="EMBL/GenBank/DDBJ databases">
        <authorList>
            <person name="Varghese N."/>
            <person name="Submissions S."/>
        </authorList>
    </citation>
    <scope>NUCLEOTIDE SEQUENCE [LARGE SCALE GENOMIC DNA]</scope>
    <source>
        <strain evidence="2">DSM 5918</strain>
    </source>
</reference>